<dbReference type="Proteomes" id="UP001149607">
    <property type="component" value="Chromosome"/>
</dbReference>
<dbReference type="EMBL" id="CP146598">
    <property type="protein sequence ID" value="WWY03064.1"/>
    <property type="molecule type" value="Genomic_DNA"/>
</dbReference>
<evidence type="ECO:0000313" key="1">
    <source>
        <dbReference type="EMBL" id="MDD9328276.1"/>
    </source>
</evidence>
<name>A0A9X4E5I2_9NEIS</name>
<dbReference type="EMBL" id="JAPQFL010000005">
    <property type="protein sequence ID" value="MDD9328276.1"/>
    <property type="molecule type" value="Genomic_DNA"/>
</dbReference>
<reference evidence="2" key="2">
    <citation type="submission" date="2024-02" db="EMBL/GenBank/DDBJ databases">
        <title>Neisseria leonii sp. nov.</title>
        <authorList>
            <person name="Boutroux M."/>
            <person name="Favre-Rochex S."/>
            <person name="Gorgette O."/>
            <person name="Touak G."/>
            <person name="Muhle E."/>
            <person name="Chesneau O."/>
            <person name="Clermont D."/>
            <person name="Rahi P."/>
        </authorList>
    </citation>
    <scope>NUCLEOTIDE SEQUENCE</scope>
    <source>
        <strain evidence="2">51.81</strain>
    </source>
</reference>
<protein>
    <submittedName>
        <fullName evidence="1">Glycosyltransferase</fullName>
        <ecNumber evidence="1">2.4.-.-</ecNumber>
    </submittedName>
</protein>
<proteinExistence type="predicted"/>
<dbReference type="Pfam" id="PF13692">
    <property type="entry name" value="Glyco_trans_1_4"/>
    <property type="match status" value="1"/>
</dbReference>
<dbReference type="SUPFAM" id="SSF53756">
    <property type="entry name" value="UDP-Glycosyltransferase/glycogen phosphorylase"/>
    <property type="match status" value="1"/>
</dbReference>
<dbReference type="PANTHER" id="PTHR12526:SF600">
    <property type="entry name" value="GLYCOSYL TRANSFERASE GROUP 1"/>
    <property type="match status" value="1"/>
</dbReference>
<reference evidence="1" key="1">
    <citation type="submission" date="2022-10" db="EMBL/GenBank/DDBJ databases">
        <authorList>
            <person name="Boutroux M."/>
        </authorList>
    </citation>
    <scope>NUCLEOTIDE SEQUENCE</scope>
    <source>
        <strain evidence="1">51.81</strain>
    </source>
</reference>
<keyword evidence="1" id="KW-0328">Glycosyltransferase</keyword>
<dbReference type="GO" id="GO:0016757">
    <property type="term" value="F:glycosyltransferase activity"/>
    <property type="evidence" value="ECO:0007669"/>
    <property type="project" value="UniProtKB-KW"/>
</dbReference>
<sequence length="395" mass="43524">MNIVIAAPFCSLPGEAYFNRFLYLAEYLSQEHEVTLMTSRFRHHDKTFRQGCGGKIGRLNVKLLDETGYRRNVSLARVFSHRRFVRELAREVGRWQAGEVDVVYSAYPLMATNLLLGRHKARVGYKLIIDVQDVWPESFSAVVPFIKKLPPRLLPFARRADAAYRAADALAAVSHTYLARARAANPDVPAMTAYIGADGGRIAQIAPYRFDIPRTRLFYLGTLSHSYDLATVCRAVQMAAEGGADIELHIIGGGPQETVLRRRFAGSRIVFHGMLAYDAAIALAKGCDIAVNPIHGHAMQSITNKLSDYLLLGKPVLNSQTGGEVRNVLSLLPAAHYPSGDAEACAAAIGRLRETPAPDSGAQHALHRLFDRRLSYPPLAEWIVRQGTKNEPPAG</sequence>
<organism evidence="1">
    <name type="scientific">Neisseria leonii</name>
    <dbReference type="NCBI Taxonomy" id="2995413"/>
    <lineage>
        <taxon>Bacteria</taxon>
        <taxon>Pseudomonadati</taxon>
        <taxon>Pseudomonadota</taxon>
        <taxon>Betaproteobacteria</taxon>
        <taxon>Neisseriales</taxon>
        <taxon>Neisseriaceae</taxon>
        <taxon>Neisseria</taxon>
    </lineage>
</organism>
<keyword evidence="3" id="KW-1185">Reference proteome</keyword>
<evidence type="ECO:0000313" key="2">
    <source>
        <dbReference type="EMBL" id="WWY03064.1"/>
    </source>
</evidence>
<dbReference type="Gene3D" id="3.40.50.2000">
    <property type="entry name" value="Glycogen Phosphorylase B"/>
    <property type="match status" value="1"/>
</dbReference>
<dbReference type="PANTHER" id="PTHR12526">
    <property type="entry name" value="GLYCOSYLTRANSFERASE"/>
    <property type="match status" value="1"/>
</dbReference>
<evidence type="ECO:0000313" key="3">
    <source>
        <dbReference type="Proteomes" id="UP001149607"/>
    </source>
</evidence>
<dbReference type="RefSeq" id="WP_274585376.1">
    <property type="nucleotide sequence ID" value="NZ_CP146598.1"/>
</dbReference>
<dbReference type="EC" id="2.4.-.-" evidence="1"/>
<gene>
    <name evidence="1" type="ORF">ORY91_001696</name>
    <name evidence="2" type="ORF">V9W64_10355</name>
</gene>
<accession>A0A9X4E5I2</accession>
<dbReference type="AlphaFoldDB" id="A0A9X4E5I2"/>
<keyword evidence="1" id="KW-0808">Transferase</keyword>